<proteinExistence type="inferred from homology"/>
<dbReference type="Pfam" id="PF02544">
    <property type="entry name" value="Steroid_dh"/>
    <property type="match status" value="1"/>
</dbReference>
<evidence type="ECO:0000256" key="6">
    <source>
        <dbReference type="ARBA" id="ARBA00023002"/>
    </source>
</evidence>
<dbReference type="VEuPathDB" id="FungiDB:BON22_0698"/>
<dbReference type="Proteomes" id="UP000189513">
    <property type="component" value="Unassembled WGS sequence"/>
</dbReference>
<dbReference type="GO" id="GO:0016020">
    <property type="term" value="C:membrane"/>
    <property type="evidence" value="ECO:0007669"/>
    <property type="project" value="UniProtKB-SubCell"/>
</dbReference>
<organism evidence="11 12">
    <name type="scientific">Cyberlindnera fabianii</name>
    <name type="common">Yeast</name>
    <name type="synonym">Hansenula fabianii</name>
    <dbReference type="NCBI Taxonomy" id="36022"/>
    <lineage>
        <taxon>Eukaryota</taxon>
        <taxon>Fungi</taxon>
        <taxon>Dikarya</taxon>
        <taxon>Ascomycota</taxon>
        <taxon>Saccharomycotina</taxon>
        <taxon>Saccharomycetes</taxon>
        <taxon>Phaffomycetales</taxon>
        <taxon>Phaffomycetaceae</taxon>
        <taxon>Cyberlindnera</taxon>
    </lineage>
</organism>
<evidence type="ECO:0000259" key="10">
    <source>
        <dbReference type="Pfam" id="PF02544"/>
    </source>
</evidence>
<dbReference type="PANTHER" id="PTHR10556">
    <property type="entry name" value="3-OXO-5-ALPHA-STEROID 4-DEHYDROGENASE"/>
    <property type="match status" value="1"/>
</dbReference>
<gene>
    <name evidence="11" type="ORF">BON22_0698</name>
</gene>
<evidence type="ECO:0000256" key="8">
    <source>
        <dbReference type="ARBA" id="ARBA00023136"/>
    </source>
</evidence>
<accession>A0A1V2LFJ8</accession>
<protein>
    <submittedName>
        <fullName evidence="11">Very-long-chain enoyl-CoA reductase</fullName>
    </submittedName>
</protein>
<feature type="domain" description="3-oxo-5-alpha-steroid 4-dehydrogenase C-terminal" evidence="10">
    <location>
        <begin position="132"/>
        <end position="279"/>
    </location>
</feature>
<keyword evidence="8 9" id="KW-0472">Membrane</keyword>
<evidence type="ECO:0000256" key="2">
    <source>
        <dbReference type="ARBA" id="ARBA00007742"/>
    </source>
</evidence>
<comment type="similarity">
    <text evidence="2">Belongs to the steroid 5-alpha reductase family.</text>
</comment>
<sequence length="279" mass="32450">MAPITVTSRSKSIKSDVYDNVSSYEQFIEQVSKKNKNLSIYRIRVTDVNKKVISTTAELLNAGEVQLKDLGPQIGWRTVYLIEYAGPLIFHYLAYQLFGRPIDYDLLYKMQIFHYAKREVENVLVHKFSNSTMPLFNLFKNCGHYWILGSSLALMYGDWGNFTIPGWNPTKGNTTQYIFYFWCFAQFFNAVSHIQLRLLGEKTIRMGRARKAPEGGFFEIYIAPNYTFEIYGWICVFLMNPNIFSLVFLTVGAVQMYFWSQKKNAKYGTNKSFLIPFVL</sequence>
<evidence type="ECO:0000256" key="7">
    <source>
        <dbReference type="ARBA" id="ARBA00023098"/>
    </source>
</evidence>
<name>A0A1V2LFJ8_CYBFA</name>
<dbReference type="AlphaFoldDB" id="A0A1V2LFJ8"/>
<dbReference type="PANTHER" id="PTHR10556:SF28">
    <property type="entry name" value="VERY-LONG-CHAIN ENOYL-COA REDUCTASE"/>
    <property type="match status" value="1"/>
</dbReference>
<evidence type="ECO:0000256" key="3">
    <source>
        <dbReference type="ARBA" id="ARBA00022516"/>
    </source>
</evidence>
<keyword evidence="6" id="KW-0560">Oxidoreductase</keyword>
<keyword evidence="7" id="KW-0443">Lipid metabolism</keyword>
<evidence type="ECO:0000256" key="4">
    <source>
        <dbReference type="ARBA" id="ARBA00022692"/>
    </source>
</evidence>
<dbReference type="STRING" id="36022.A0A1V2LFJ8"/>
<dbReference type="InterPro" id="IPR001104">
    <property type="entry name" value="3-oxo-5_a-steroid_4-DH_C"/>
</dbReference>
<reference evidence="12" key="1">
    <citation type="journal article" date="2017" name="Genome Announc.">
        <title>Genome sequences of Cyberlindnera fabianii 65, Pichia kudriavzevii 129, and Saccharomyces cerevisiae 131 isolated from fermented masau fruits in Zimbabwe.</title>
        <authorList>
            <person name="van Rijswijck I.M.H."/>
            <person name="Derks M.F.L."/>
            <person name="Abee T."/>
            <person name="de Ridder D."/>
            <person name="Smid E.J."/>
        </authorList>
    </citation>
    <scope>NUCLEOTIDE SEQUENCE [LARGE SCALE GENOMIC DNA]</scope>
    <source>
        <strain evidence="12">65</strain>
    </source>
</reference>
<evidence type="ECO:0000256" key="1">
    <source>
        <dbReference type="ARBA" id="ARBA00004141"/>
    </source>
</evidence>
<dbReference type="EMBL" id="MPUK01000001">
    <property type="protein sequence ID" value="ONH69821.1"/>
    <property type="molecule type" value="Genomic_DNA"/>
</dbReference>
<dbReference type="GO" id="GO:0016627">
    <property type="term" value="F:oxidoreductase activity, acting on the CH-CH group of donors"/>
    <property type="evidence" value="ECO:0007669"/>
    <property type="project" value="InterPro"/>
</dbReference>
<comment type="subcellular location">
    <subcellularLocation>
        <location evidence="1">Membrane</location>
        <topology evidence="1">Multi-pass membrane protein</topology>
    </subcellularLocation>
</comment>
<keyword evidence="4 9" id="KW-0812">Transmembrane</keyword>
<keyword evidence="5 9" id="KW-1133">Transmembrane helix</keyword>
<keyword evidence="12" id="KW-1185">Reference proteome</keyword>
<feature type="transmembrane region" description="Helical" evidence="9">
    <location>
        <begin position="230"/>
        <end position="258"/>
    </location>
</feature>
<evidence type="ECO:0000256" key="5">
    <source>
        <dbReference type="ARBA" id="ARBA00022989"/>
    </source>
</evidence>
<dbReference type="InterPro" id="IPR039357">
    <property type="entry name" value="SRD5A/TECR"/>
</dbReference>
<keyword evidence="3" id="KW-0444">Lipid biosynthesis</keyword>
<dbReference type="PROSITE" id="PS50244">
    <property type="entry name" value="S5A_REDUCTASE"/>
    <property type="match status" value="1"/>
</dbReference>
<evidence type="ECO:0000313" key="12">
    <source>
        <dbReference type="Proteomes" id="UP000189513"/>
    </source>
</evidence>
<dbReference type="OMA" id="FSQSTMP"/>
<dbReference type="GO" id="GO:0042761">
    <property type="term" value="P:very long-chain fatty acid biosynthetic process"/>
    <property type="evidence" value="ECO:0007669"/>
    <property type="project" value="TreeGrafter"/>
</dbReference>
<evidence type="ECO:0000256" key="9">
    <source>
        <dbReference type="SAM" id="Phobius"/>
    </source>
</evidence>
<comment type="caution">
    <text evidence="11">The sequence shown here is derived from an EMBL/GenBank/DDBJ whole genome shotgun (WGS) entry which is preliminary data.</text>
</comment>
<evidence type="ECO:0000313" key="11">
    <source>
        <dbReference type="EMBL" id="ONH69821.1"/>
    </source>
</evidence>